<dbReference type="GeneID" id="63648335"/>
<reference evidence="4" key="2">
    <citation type="submission" date="2020-08" db="EMBL/GenBank/DDBJ databases">
        <authorList>
            <person name="Russell S.R."/>
            <person name="Jackson C."/>
            <person name="Reyes-Prieto A."/>
        </authorList>
    </citation>
    <scope>NUCLEOTIDE SEQUENCE</scope>
    <source>
        <strain evidence="4">NIES-764</strain>
    </source>
</reference>
<name>A0A873WYS2_9EUKA</name>
<gene>
    <name evidence="4" type="primary">rps14</name>
</gene>
<sequence length="99" mass="11519">MKINIYKNKIRKNNITKLEIKQRILLFLLRSENISSNDKYFLLNNFSKILKKATHTKYNSVCSLSGRSRGNVSLFGISRIIFKELASNGKISGIKRYNY</sequence>
<evidence type="ECO:0000256" key="1">
    <source>
        <dbReference type="ARBA" id="ARBA00009083"/>
    </source>
</evidence>
<protein>
    <recommendedName>
        <fullName evidence="5">Ribosomal protein S14</fullName>
    </recommendedName>
</protein>
<evidence type="ECO:0000313" key="4">
    <source>
        <dbReference type="EMBL" id="QPB15077.1"/>
    </source>
</evidence>
<reference evidence="4" key="1">
    <citation type="journal article" date="2020" name="J. Eukaryot. Microbiol.">
        <title>High Sequence Divergence but Limited Architectural Rearrangements in Organelle Genomes of Cyanophora (Glaucophyta) Species.</title>
        <authorList>
            <person name="Russell S."/>
            <person name="Jackson C."/>
            <person name="Reyes-Prieto A."/>
        </authorList>
    </citation>
    <scope>NUCLEOTIDE SEQUENCE</scope>
    <source>
        <strain evidence="4">NIES-764</strain>
    </source>
</reference>
<dbReference type="PANTHER" id="PTHR19836:SF19">
    <property type="entry name" value="SMALL RIBOSOMAL SUBUNIT PROTEIN US14M"/>
    <property type="match status" value="1"/>
</dbReference>
<dbReference type="GO" id="GO:0015935">
    <property type="term" value="C:small ribosomal subunit"/>
    <property type="evidence" value="ECO:0007669"/>
    <property type="project" value="TreeGrafter"/>
</dbReference>
<geneLocation type="mitochondrion" evidence="4"/>
<evidence type="ECO:0008006" key="5">
    <source>
        <dbReference type="Google" id="ProtNLM"/>
    </source>
</evidence>
<dbReference type="SUPFAM" id="SSF57716">
    <property type="entry name" value="Glucocorticoid receptor-like (DNA-binding domain)"/>
    <property type="match status" value="1"/>
</dbReference>
<keyword evidence="2" id="KW-0689">Ribosomal protein</keyword>
<dbReference type="AlphaFoldDB" id="A0A873WYS2"/>
<evidence type="ECO:0000256" key="2">
    <source>
        <dbReference type="ARBA" id="ARBA00022980"/>
    </source>
</evidence>
<dbReference type="Pfam" id="PF00253">
    <property type="entry name" value="Ribosomal_S14"/>
    <property type="match status" value="1"/>
</dbReference>
<keyword evidence="3" id="KW-0687">Ribonucleoprotein</keyword>
<accession>A0A873WYS2</accession>
<dbReference type="GO" id="GO:0003735">
    <property type="term" value="F:structural constituent of ribosome"/>
    <property type="evidence" value="ECO:0007669"/>
    <property type="project" value="InterPro"/>
</dbReference>
<dbReference type="GO" id="GO:0006412">
    <property type="term" value="P:translation"/>
    <property type="evidence" value="ECO:0007669"/>
    <property type="project" value="InterPro"/>
</dbReference>
<proteinExistence type="inferred from homology"/>
<dbReference type="GO" id="GO:0005737">
    <property type="term" value="C:cytoplasm"/>
    <property type="evidence" value="ECO:0007669"/>
    <property type="project" value="UniProtKB-ARBA"/>
</dbReference>
<dbReference type="PANTHER" id="PTHR19836">
    <property type="entry name" value="30S RIBOSOMAL PROTEIN S14"/>
    <property type="match status" value="1"/>
</dbReference>
<comment type="similarity">
    <text evidence="1">Belongs to the universal ribosomal protein uS14 family.</text>
</comment>
<keyword evidence="4" id="KW-0496">Mitochondrion</keyword>
<dbReference type="RefSeq" id="YP_010041739.1">
    <property type="nucleotide sequence ID" value="NC_054208.1"/>
</dbReference>
<organism evidence="4">
    <name type="scientific">Cyanophora sudae</name>
    <dbReference type="NCBI Taxonomy" id="1522369"/>
    <lineage>
        <taxon>Eukaryota</taxon>
        <taxon>Glaucocystophyceae</taxon>
        <taxon>Cyanophorales</taxon>
        <taxon>Cyanophoraceae</taxon>
        <taxon>Cyanophora</taxon>
    </lineage>
</organism>
<evidence type="ECO:0000256" key="3">
    <source>
        <dbReference type="ARBA" id="ARBA00023274"/>
    </source>
</evidence>
<dbReference type="InterPro" id="IPR001209">
    <property type="entry name" value="Ribosomal_uS14"/>
</dbReference>
<dbReference type="EMBL" id="MT919637">
    <property type="protein sequence ID" value="QPB15077.1"/>
    <property type="molecule type" value="Genomic_DNA"/>
</dbReference>
<dbReference type="Gene3D" id="1.10.287.1480">
    <property type="match status" value="1"/>
</dbReference>